<reference evidence="1" key="1">
    <citation type="journal article" date="2014" name="Front. Microbiol.">
        <title>High frequency of phylogenetically diverse reductive dehalogenase-homologous genes in deep subseafloor sedimentary metagenomes.</title>
        <authorList>
            <person name="Kawai M."/>
            <person name="Futagami T."/>
            <person name="Toyoda A."/>
            <person name="Takaki Y."/>
            <person name="Nishi S."/>
            <person name="Hori S."/>
            <person name="Arai W."/>
            <person name="Tsubouchi T."/>
            <person name="Morono Y."/>
            <person name="Uchiyama I."/>
            <person name="Ito T."/>
            <person name="Fujiyama A."/>
            <person name="Inagaki F."/>
            <person name="Takami H."/>
        </authorList>
    </citation>
    <scope>NUCLEOTIDE SEQUENCE</scope>
    <source>
        <strain evidence="1">Expedition CK06-06</strain>
    </source>
</reference>
<dbReference type="SUPFAM" id="SSF49899">
    <property type="entry name" value="Concanavalin A-like lectins/glucanases"/>
    <property type="match status" value="1"/>
</dbReference>
<name>X0UV09_9ZZZZ</name>
<dbReference type="Gene3D" id="2.60.120.200">
    <property type="match status" value="1"/>
</dbReference>
<gene>
    <name evidence="1" type="ORF">S01H1_34359</name>
</gene>
<dbReference type="InterPro" id="IPR013320">
    <property type="entry name" value="ConA-like_dom_sf"/>
</dbReference>
<comment type="caution">
    <text evidence="1">The sequence shown here is derived from an EMBL/GenBank/DDBJ whole genome shotgun (WGS) entry which is preliminary data.</text>
</comment>
<protein>
    <submittedName>
        <fullName evidence="1">Uncharacterized protein</fullName>
    </submittedName>
</protein>
<evidence type="ECO:0000313" key="1">
    <source>
        <dbReference type="EMBL" id="GAG03032.1"/>
    </source>
</evidence>
<feature type="non-terminal residue" evidence="1">
    <location>
        <position position="258"/>
    </location>
</feature>
<organism evidence="1">
    <name type="scientific">marine sediment metagenome</name>
    <dbReference type="NCBI Taxonomy" id="412755"/>
    <lineage>
        <taxon>unclassified sequences</taxon>
        <taxon>metagenomes</taxon>
        <taxon>ecological metagenomes</taxon>
    </lineage>
</organism>
<accession>X0UV09</accession>
<dbReference type="EMBL" id="BARS01021387">
    <property type="protein sequence ID" value="GAG03032.1"/>
    <property type="molecule type" value="Genomic_DNA"/>
</dbReference>
<proteinExistence type="predicted"/>
<sequence>MTGNDAPDYMRLVRIKGLDEDGELHDVRVDGAGRLFMVGYGTLVVEGDVGVTQADSTRTVQGEDGDELHTLAVDSSGRLIMLPYGWTGTAYKRLRVDDLGRMFALMMGTDGDDYVTLRTDDLGRLIALFRDPISDNFASISDQGYLGAIIRGGSDILLDLELWIRIRSQEGDVVRDHSGNGHHGRSYLANVFGARYADGVVGESLAFSGHQDWLEVPHHADLTFTSGAFTVEWWMKFTNTGGTQNLLCKGIYNVDGWM</sequence>
<dbReference type="AlphaFoldDB" id="X0UV09"/>